<evidence type="ECO:0000256" key="1">
    <source>
        <dbReference type="ARBA" id="ARBA00008791"/>
    </source>
</evidence>
<dbReference type="InterPro" id="IPR006016">
    <property type="entry name" value="UspA"/>
</dbReference>
<accession>A0A1N6K2U6</accession>
<dbReference type="RefSeq" id="WP_074267759.1">
    <property type="nucleotide sequence ID" value="NZ_FSRM01000002.1"/>
</dbReference>
<dbReference type="CDD" id="cd00293">
    <property type="entry name" value="USP-like"/>
    <property type="match status" value="1"/>
</dbReference>
<reference evidence="3 4" key="1">
    <citation type="submission" date="2016-11" db="EMBL/GenBank/DDBJ databases">
        <authorList>
            <person name="Jaros S."/>
            <person name="Januszkiewicz K."/>
            <person name="Wedrychowicz H."/>
        </authorList>
    </citation>
    <scope>NUCLEOTIDE SEQUENCE [LARGE SCALE GENOMIC DNA]</scope>
    <source>
        <strain evidence="3 4">GAS86</strain>
    </source>
</reference>
<protein>
    <submittedName>
        <fullName evidence="3">Nucleotide-binding universal stress protein, UspA family</fullName>
    </submittedName>
</protein>
<proteinExistence type="inferred from homology"/>
<evidence type="ECO:0000259" key="2">
    <source>
        <dbReference type="Pfam" id="PF00582"/>
    </source>
</evidence>
<evidence type="ECO:0000313" key="3">
    <source>
        <dbReference type="EMBL" id="SIO50753.1"/>
    </source>
</evidence>
<evidence type="ECO:0000313" key="4">
    <source>
        <dbReference type="Proteomes" id="UP000184693"/>
    </source>
</evidence>
<dbReference type="InterPro" id="IPR014729">
    <property type="entry name" value="Rossmann-like_a/b/a_fold"/>
</dbReference>
<name>A0A1N6K2U6_9BURK</name>
<dbReference type="EMBL" id="FSRM01000002">
    <property type="protein sequence ID" value="SIO50753.1"/>
    <property type="molecule type" value="Genomic_DNA"/>
</dbReference>
<feature type="domain" description="UspA" evidence="2">
    <location>
        <begin position="4"/>
        <end position="139"/>
    </location>
</feature>
<dbReference type="OrthoDB" id="8564780at2"/>
<organism evidence="3 4">
    <name type="scientific">Paraburkholderia phenazinium</name>
    <dbReference type="NCBI Taxonomy" id="60549"/>
    <lineage>
        <taxon>Bacteria</taxon>
        <taxon>Pseudomonadati</taxon>
        <taxon>Pseudomonadota</taxon>
        <taxon>Betaproteobacteria</taxon>
        <taxon>Burkholderiales</taxon>
        <taxon>Burkholderiaceae</taxon>
        <taxon>Paraburkholderia</taxon>
    </lineage>
</organism>
<sequence length="144" mass="15818">MAPFNRILLCYDGTPEGRLALRCGSALARQLQAETHLLAILSFSWCSGGYDFFSTVKPDIDEGTAKEILQEGIEKLHAWGVTATGHFAVGSVVEEIARLANSLKVDLIVIGHHPEGFFARWWTGENHTSLLNRVSCGVLFEVCD</sequence>
<dbReference type="Gene3D" id="3.40.50.620">
    <property type="entry name" value="HUPs"/>
    <property type="match status" value="1"/>
</dbReference>
<comment type="similarity">
    <text evidence="1">Belongs to the universal stress protein A family.</text>
</comment>
<dbReference type="AlphaFoldDB" id="A0A1N6K2U6"/>
<dbReference type="PANTHER" id="PTHR46268">
    <property type="entry name" value="STRESS RESPONSE PROTEIN NHAX"/>
    <property type="match status" value="1"/>
</dbReference>
<dbReference type="PANTHER" id="PTHR46268:SF15">
    <property type="entry name" value="UNIVERSAL STRESS PROTEIN HP_0031"/>
    <property type="match status" value="1"/>
</dbReference>
<dbReference type="Pfam" id="PF00582">
    <property type="entry name" value="Usp"/>
    <property type="match status" value="1"/>
</dbReference>
<gene>
    <name evidence="3" type="ORF">SAMN05444168_5835</name>
</gene>
<dbReference type="SUPFAM" id="SSF52402">
    <property type="entry name" value="Adenine nucleotide alpha hydrolases-like"/>
    <property type="match status" value="1"/>
</dbReference>
<dbReference type="Proteomes" id="UP000184693">
    <property type="component" value="Unassembled WGS sequence"/>
</dbReference>